<evidence type="ECO:0000313" key="1">
    <source>
        <dbReference type="EMBL" id="CEK97445.1"/>
    </source>
</evidence>
<accession>A0A0B7BZ77</accession>
<gene>
    <name evidence="1" type="primary">ORF215817</name>
</gene>
<sequence>MTEYKTLGPIPFLADLIKLEQQSQISDDVKNEVNKFDSFNQKITGEKDIKQPDL</sequence>
<organism evidence="1">
    <name type="scientific">Arion vulgaris</name>
    <dbReference type="NCBI Taxonomy" id="1028688"/>
    <lineage>
        <taxon>Eukaryota</taxon>
        <taxon>Metazoa</taxon>
        <taxon>Spiralia</taxon>
        <taxon>Lophotrochozoa</taxon>
        <taxon>Mollusca</taxon>
        <taxon>Gastropoda</taxon>
        <taxon>Heterobranchia</taxon>
        <taxon>Euthyneura</taxon>
        <taxon>Panpulmonata</taxon>
        <taxon>Eupulmonata</taxon>
        <taxon>Stylommatophora</taxon>
        <taxon>Helicina</taxon>
        <taxon>Arionoidea</taxon>
        <taxon>Arionidae</taxon>
        <taxon>Arion</taxon>
    </lineage>
</organism>
<reference evidence="1" key="1">
    <citation type="submission" date="2014-12" db="EMBL/GenBank/DDBJ databases">
        <title>Insight into the proteome of Arion vulgaris.</title>
        <authorList>
            <person name="Aradska J."/>
            <person name="Bulat T."/>
            <person name="Smidak R."/>
            <person name="Sarate P."/>
            <person name="Gangsoo J."/>
            <person name="Sialana F."/>
            <person name="Bilban M."/>
            <person name="Lubec G."/>
        </authorList>
    </citation>
    <scope>NUCLEOTIDE SEQUENCE</scope>
    <source>
        <tissue evidence="1">Skin</tissue>
    </source>
</reference>
<protein>
    <submittedName>
        <fullName evidence="1">Uncharacterized protein</fullName>
    </submittedName>
</protein>
<feature type="non-terminal residue" evidence="1">
    <location>
        <position position="54"/>
    </location>
</feature>
<dbReference type="AlphaFoldDB" id="A0A0B7BZ77"/>
<dbReference type="EMBL" id="HACG01050580">
    <property type="protein sequence ID" value="CEK97445.1"/>
    <property type="molecule type" value="Transcribed_RNA"/>
</dbReference>
<proteinExistence type="predicted"/>
<name>A0A0B7BZ77_9EUPU</name>